<evidence type="ECO:0000313" key="2">
    <source>
        <dbReference type="Proteomes" id="UP001272987"/>
    </source>
</evidence>
<protein>
    <submittedName>
        <fullName evidence="1">Uncharacterized protein</fullName>
    </submittedName>
</protein>
<gene>
    <name evidence="1" type="ORF">PV666_18665</name>
</gene>
<dbReference type="RefSeq" id="WP_319166507.1">
    <property type="nucleotide sequence ID" value="NZ_JARAWP010000010.1"/>
</dbReference>
<sequence>MTATDPRARHLAEHMHLLARRTAHRLPAWNDLPLSERTRLTAEARVWLQAAVEAGLAPTTERPTDRHDAVWVDDEGLLYAEYRTTPESDAIGRLVWANEQAQSKTELEERGAAFRLLGWCL</sequence>
<dbReference type="Proteomes" id="UP001272987">
    <property type="component" value="Unassembled WGS sequence"/>
</dbReference>
<comment type="caution">
    <text evidence="1">The sequence shown here is derived from an EMBL/GenBank/DDBJ whole genome shotgun (WGS) entry which is preliminary data.</text>
</comment>
<name>A0ABU4LVZ4_9ACTN</name>
<accession>A0ABU4LVZ4</accession>
<keyword evidence="2" id="KW-1185">Reference proteome</keyword>
<organism evidence="1 2">
    <name type="scientific">Streptomyces acidiscabies</name>
    <dbReference type="NCBI Taxonomy" id="42234"/>
    <lineage>
        <taxon>Bacteria</taxon>
        <taxon>Bacillati</taxon>
        <taxon>Actinomycetota</taxon>
        <taxon>Actinomycetes</taxon>
        <taxon>Kitasatosporales</taxon>
        <taxon>Streptomycetaceae</taxon>
        <taxon>Streptomyces</taxon>
    </lineage>
</organism>
<reference evidence="1 2" key="1">
    <citation type="journal article" date="2023" name="Microb. Genom.">
        <title>Mesoterricola silvestris gen. nov., sp. nov., Mesoterricola sediminis sp. nov., Geothrix oryzae sp. nov., Geothrix edaphica sp. nov., Geothrix rubra sp. nov., and Geothrix limicola sp. nov., six novel members of Acidobacteriota isolated from soils.</title>
        <authorList>
            <person name="Weisberg A.J."/>
            <person name="Pearce E."/>
            <person name="Kramer C.G."/>
            <person name="Chang J.H."/>
            <person name="Clarke C.R."/>
        </authorList>
    </citation>
    <scope>NUCLEOTIDE SEQUENCE [LARGE SCALE GENOMIC DNA]</scope>
    <source>
        <strain evidence="1 2">NB05-1H</strain>
    </source>
</reference>
<evidence type="ECO:0000313" key="1">
    <source>
        <dbReference type="EMBL" id="MDX3019901.1"/>
    </source>
</evidence>
<proteinExistence type="predicted"/>
<dbReference type="EMBL" id="JARAWP010000010">
    <property type="protein sequence ID" value="MDX3019901.1"/>
    <property type="molecule type" value="Genomic_DNA"/>
</dbReference>